<dbReference type="AlphaFoldDB" id="A0A0L8KFB8"/>
<proteinExistence type="predicted"/>
<protein>
    <submittedName>
        <fullName evidence="1">Uncharacterized protein</fullName>
    </submittedName>
</protein>
<dbReference type="PATRIC" id="fig|1938.6.peg.4053"/>
<name>A0A0L8KFB8_STRVR</name>
<dbReference type="OrthoDB" id="4297781at2"/>
<evidence type="ECO:0000313" key="1">
    <source>
        <dbReference type="EMBL" id="KOG24459.1"/>
    </source>
</evidence>
<sequence>MSYPEWDFDVISPELVVSQDNEARCPIEPKITLVDARSFDDAIESTWDQYGLREWKGTEDHTRGNANNIQWLLCQMLPSERLCAYHLGRGMAAVALEVIGFPISEQYVPLVSPMGSLIERVTIGAPPSYISQARETLRDFMEAEANSGTQGFAARYRATEPVRPEKVRWWQRL</sequence>
<gene>
    <name evidence="1" type="ORF">ADK34_18775</name>
</gene>
<comment type="caution">
    <text evidence="1">The sequence shown here is derived from an EMBL/GenBank/DDBJ whole genome shotgun (WGS) entry which is preliminary data.</text>
</comment>
<evidence type="ECO:0000313" key="2">
    <source>
        <dbReference type="Proteomes" id="UP000037023"/>
    </source>
</evidence>
<dbReference type="Proteomes" id="UP000037023">
    <property type="component" value="Unassembled WGS sequence"/>
</dbReference>
<organism evidence="1 2">
    <name type="scientific">Streptomyces viridochromogenes</name>
    <dbReference type="NCBI Taxonomy" id="1938"/>
    <lineage>
        <taxon>Bacteria</taxon>
        <taxon>Bacillati</taxon>
        <taxon>Actinomycetota</taxon>
        <taxon>Actinomycetes</taxon>
        <taxon>Kitasatosporales</taxon>
        <taxon>Streptomycetaceae</taxon>
        <taxon>Streptomyces</taxon>
    </lineage>
</organism>
<dbReference type="EMBL" id="LGUP01000187">
    <property type="protein sequence ID" value="KOG24459.1"/>
    <property type="molecule type" value="Genomic_DNA"/>
</dbReference>
<reference evidence="1 2" key="1">
    <citation type="submission" date="2015-06" db="EMBL/GenBank/DDBJ databases">
        <authorList>
            <person name="Hoefler B.C."/>
            <person name="Straight P.D."/>
        </authorList>
    </citation>
    <scope>NUCLEOTIDE SEQUENCE [LARGE SCALE GENOMIC DNA]</scope>
    <source>
        <strain evidence="1 2">NRRL 3427</strain>
    </source>
</reference>
<accession>A0A0L8KFB8</accession>
<dbReference type="RefSeq" id="WP_033212767.1">
    <property type="nucleotide sequence ID" value="NZ_LGUP01000187.1"/>
</dbReference>